<dbReference type="Proteomes" id="UP000261600">
    <property type="component" value="Unplaced"/>
</dbReference>
<evidence type="ECO:0000256" key="2">
    <source>
        <dbReference type="SAM" id="MobiDB-lite"/>
    </source>
</evidence>
<name>A0A3Q3Q4Q2_MONAL</name>
<dbReference type="InterPro" id="IPR029373">
    <property type="entry name" value="FAM216"/>
</dbReference>
<dbReference type="AlphaFoldDB" id="A0A3Q3Q4Q2"/>
<dbReference type="Ensembl" id="ENSMALT00000004486.1">
    <property type="protein sequence ID" value="ENSMALP00000004380.1"/>
    <property type="gene ID" value="ENSMALG00000003179.1"/>
</dbReference>
<proteinExistence type="inferred from homology"/>
<evidence type="ECO:0000313" key="4">
    <source>
        <dbReference type="Proteomes" id="UP000261600"/>
    </source>
</evidence>
<sequence length="129" mass="14561">MYRGAHINGSAGSQRMKTSHFPKSMMSTPFLQHPALTAGQRRCLCNLVNVYSTEHMRRQMKQHYHNILQVCVCSGGCQHLKHKLTTTNHFIMDPEKVVETRANPQGQRKSSSTANSNVTFPKIVNRGPL</sequence>
<dbReference type="PANTHER" id="PTHR16476:SF4">
    <property type="entry name" value="PROTEIN FAM216A"/>
    <property type="match status" value="1"/>
</dbReference>
<accession>A0A3Q3Q4Q2</accession>
<dbReference type="STRING" id="43700.ENSMALP00000004380"/>
<feature type="region of interest" description="Disordered" evidence="2">
    <location>
        <begin position="99"/>
        <end position="129"/>
    </location>
</feature>
<keyword evidence="4" id="KW-1185">Reference proteome</keyword>
<evidence type="ECO:0000313" key="3">
    <source>
        <dbReference type="Ensembl" id="ENSMALP00000004380.1"/>
    </source>
</evidence>
<reference evidence="3" key="2">
    <citation type="submission" date="2025-09" db="UniProtKB">
        <authorList>
            <consortium name="Ensembl"/>
        </authorList>
    </citation>
    <scope>IDENTIFICATION</scope>
</reference>
<reference evidence="3" key="1">
    <citation type="submission" date="2025-08" db="UniProtKB">
        <authorList>
            <consortium name="Ensembl"/>
        </authorList>
    </citation>
    <scope>IDENTIFICATION</scope>
</reference>
<dbReference type="PANTHER" id="PTHR16476">
    <property type="entry name" value="FAMILY WITH SEQUENCE SIMILARITY 216 MEMBER A"/>
    <property type="match status" value="1"/>
</dbReference>
<comment type="similarity">
    <text evidence="1">Belongs to the FAM216 family.</text>
</comment>
<evidence type="ECO:0000256" key="1">
    <source>
        <dbReference type="ARBA" id="ARBA00008615"/>
    </source>
</evidence>
<organism evidence="3 4">
    <name type="scientific">Monopterus albus</name>
    <name type="common">Swamp eel</name>
    <dbReference type="NCBI Taxonomy" id="43700"/>
    <lineage>
        <taxon>Eukaryota</taxon>
        <taxon>Metazoa</taxon>
        <taxon>Chordata</taxon>
        <taxon>Craniata</taxon>
        <taxon>Vertebrata</taxon>
        <taxon>Euteleostomi</taxon>
        <taxon>Actinopterygii</taxon>
        <taxon>Neopterygii</taxon>
        <taxon>Teleostei</taxon>
        <taxon>Neoteleostei</taxon>
        <taxon>Acanthomorphata</taxon>
        <taxon>Anabantaria</taxon>
        <taxon>Synbranchiformes</taxon>
        <taxon>Synbranchidae</taxon>
        <taxon>Monopterus</taxon>
    </lineage>
</organism>
<dbReference type="Pfam" id="PF15107">
    <property type="entry name" value="FAM216B"/>
    <property type="match status" value="1"/>
</dbReference>
<protein>
    <submittedName>
        <fullName evidence="3">Uncharacterized protein</fullName>
    </submittedName>
</protein>
<feature type="compositionally biased region" description="Polar residues" evidence="2">
    <location>
        <begin position="102"/>
        <end position="119"/>
    </location>
</feature>